<dbReference type="Pfam" id="PF00962">
    <property type="entry name" value="A_deaminase"/>
    <property type="match status" value="1"/>
</dbReference>
<organism evidence="11 12">
    <name type="scientific">Pyronema omphalodes (strain CBS 100304)</name>
    <name type="common">Pyronema confluens</name>
    <dbReference type="NCBI Taxonomy" id="1076935"/>
    <lineage>
        <taxon>Eukaryota</taxon>
        <taxon>Fungi</taxon>
        <taxon>Dikarya</taxon>
        <taxon>Ascomycota</taxon>
        <taxon>Pezizomycotina</taxon>
        <taxon>Pezizomycetes</taxon>
        <taxon>Pezizales</taxon>
        <taxon>Pyronemataceae</taxon>
        <taxon>Pyronema</taxon>
    </lineage>
</organism>
<comment type="catalytic activity">
    <reaction evidence="9">
        <text>adenosine + H2O + H(+) = inosine + NH4(+)</text>
        <dbReference type="Rhea" id="RHEA:24408"/>
        <dbReference type="ChEBI" id="CHEBI:15377"/>
        <dbReference type="ChEBI" id="CHEBI:15378"/>
        <dbReference type="ChEBI" id="CHEBI:16335"/>
        <dbReference type="ChEBI" id="CHEBI:17596"/>
        <dbReference type="ChEBI" id="CHEBI:28938"/>
        <dbReference type="EC" id="3.5.4.4"/>
    </reaction>
</comment>
<evidence type="ECO:0000256" key="1">
    <source>
        <dbReference type="ARBA" id="ARBA00001947"/>
    </source>
</evidence>
<dbReference type="GO" id="GO:0046872">
    <property type="term" value="F:metal ion binding"/>
    <property type="evidence" value="ECO:0007669"/>
    <property type="project" value="UniProtKB-KW"/>
</dbReference>
<evidence type="ECO:0000256" key="3">
    <source>
        <dbReference type="ARBA" id="ARBA00006083"/>
    </source>
</evidence>
<evidence type="ECO:0000256" key="6">
    <source>
        <dbReference type="ARBA" id="ARBA00022723"/>
    </source>
</evidence>
<dbReference type="SUPFAM" id="SSF51556">
    <property type="entry name" value="Metallo-dependent hydrolases"/>
    <property type="match status" value="1"/>
</dbReference>
<evidence type="ECO:0000256" key="5">
    <source>
        <dbReference type="ARBA" id="ARBA00022525"/>
    </source>
</evidence>
<dbReference type="PANTHER" id="PTHR11409">
    <property type="entry name" value="ADENOSINE DEAMINASE"/>
    <property type="match status" value="1"/>
</dbReference>
<evidence type="ECO:0000313" key="12">
    <source>
        <dbReference type="Proteomes" id="UP000018144"/>
    </source>
</evidence>
<protein>
    <recommendedName>
        <fullName evidence="4">adenosine deaminase</fullName>
        <ecNumber evidence="4">3.5.4.4</ecNumber>
    </recommendedName>
</protein>
<dbReference type="GO" id="GO:0005576">
    <property type="term" value="C:extracellular region"/>
    <property type="evidence" value="ECO:0007669"/>
    <property type="project" value="UniProtKB-SubCell"/>
</dbReference>
<dbReference type="PANTHER" id="PTHR11409:SF39">
    <property type="entry name" value="ADENOSINE DEAMINASE 2"/>
    <property type="match status" value="1"/>
</dbReference>
<dbReference type="OrthoDB" id="7202371at2759"/>
<evidence type="ECO:0000256" key="4">
    <source>
        <dbReference type="ARBA" id="ARBA00012784"/>
    </source>
</evidence>
<dbReference type="Proteomes" id="UP000018144">
    <property type="component" value="Unassembled WGS sequence"/>
</dbReference>
<feature type="domain" description="Adenosine deaminase" evidence="10">
    <location>
        <begin position="216"/>
        <end position="506"/>
    </location>
</feature>
<evidence type="ECO:0000256" key="8">
    <source>
        <dbReference type="ARBA" id="ARBA00022801"/>
    </source>
</evidence>
<keyword evidence="12" id="KW-1185">Reference proteome</keyword>
<keyword evidence="7" id="KW-0732">Signal</keyword>
<keyword evidence="5" id="KW-0964">Secreted</keyword>
<dbReference type="OMA" id="FQACFGP"/>
<dbReference type="EC" id="3.5.4.4" evidence="4"/>
<comment type="similarity">
    <text evidence="3">Belongs to the metallo-dependent hydrolases superfamily. Adenosine and AMP deaminases family. ADGF subfamily.</text>
</comment>
<dbReference type="eggNOG" id="KOG1097">
    <property type="taxonomic scope" value="Eukaryota"/>
</dbReference>
<dbReference type="InterPro" id="IPR032466">
    <property type="entry name" value="Metal_Hydrolase"/>
</dbReference>
<evidence type="ECO:0000259" key="10">
    <source>
        <dbReference type="Pfam" id="PF00962"/>
    </source>
</evidence>
<dbReference type="Gene3D" id="3.20.20.140">
    <property type="entry name" value="Metal-dependent hydrolases"/>
    <property type="match status" value="1"/>
</dbReference>
<proteinExistence type="inferred from homology"/>
<comment type="subcellular location">
    <subcellularLocation>
        <location evidence="2">Secreted</location>
    </subcellularLocation>
</comment>
<dbReference type="STRING" id="1076935.U4LLW0"/>
<name>U4LLW0_PYROM</name>
<dbReference type="GO" id="GO:0046103">
    <property type="term" value="P:inosine biosynthetic process"/>
    <property type="evidence" value="ECO:0007669"/>
    <property type="project" value="TreeGrafter"/>
</dbReference>
<accession>U4LLW0</accession>
<comment type="cofactor">
    <cofactor evidence="1">
        <name>Zn(2+)</name>
        <dbReference type="ChEBI" id="CHEBI:29105"/>
    </cofactor>
</comment>
<dbReference type="FunFam" id="3.20.20.140:FF:000017">
    <property type="entry name" value="Adenosine deaminase 2"/>
    <property type="match status" value="1"/>
</dbReference>
<gene>
    <name evidence="11" type="ORF">PCON_08457</name>
</gene>
<dbReference type="GO" id="GO:0004000">
    <property type="term" value="F:adenosine deaminase activity"/>
    <property type="evidence" value="ECO:0007669"/>
    <property type="project" value="TreeGrafter"/>
</dbReference>
<dbReference type="InterPro" id="IPR001365">
    <property type="entry name" value="A_deaminase_dom"/>
</dbReference>
<evidence type="ECO:0000256" key="7">
    <source>
        <dbReference type="ARBA" id="ARBA00022729"/>
    </source>
</evidence>
<evidence type="ECO:0000256" key="2">
    <source>
        <dbReference type="ARBA" id="ARBA00004613"/>
    </source>
</evidence>
<evidence type="ECO:0000313" key="11">
    <source>
        <dbReference type="EMBL" id="CCX30315.1"/>
    </source>
</evidence>
<dbReference type="AlphaFoldDB" id="U4LLW0"/>
<dbReference type="GO" id="GO:0006154">
    <property type="term" value="P:adenosine catabolic process"/>
    <property type="evidence" value="ECO:0007669"/>
    <property type="project" value="TreeGrafter"/>
</dbReference>
<reference evidence="11 12" key="1">
    <citation type="journal article" date="2013" name="PLoS Genet.">
        <title>The genome and development-dependent transcriptomes of Pyronema confluens: a window into fungal evolution.</title>
        <authorList>
            <person name="Traeger S."/>
            <person name="Altegoer F."/>
            <person name="Freitag M."/>
            <person name="Gabaldon T."/>
            <person name="Kempken F."/>
            <person name="Kumar A."/>
            <person name="Marcet-Houben M."/>
            <person name="Poggeler S."/>
            <person name="Stajich J.E."/>
            <person name="Nowrousian M."/>
        </authorList>
    </citation>
    <scope>NUCLEOTIDE SEQUENCE [LARGE SCALE GENOMIC DNA]</scope>
    <source>
        <strain evidence="12">CBS 100304</strain>
        <tissue evidence="11">Vegetative mycelium</tissue>
    </source>
</reference>
<evidence type="ECO:0000256" key="9">
    <source>
        <dbReference type="ARBA" id="ARBA00047764"/>
    </source>
</evidence>
<keyword evidence="8" id="KW-0378">Hydrolase</keyword>
<keyword evidence="6" id="KW-0479">Metal-binding</keyword>
<dbReference type="EMBL" id="HF935433">
    <property type="protein sequence ID" value="CCX30315.1"/>
    <property type="molecule type" value="Genomic_DNA"/>
</dbReference>
<dbReference type="InterPro" id="IPR006330">
    <property type="entry name" value="Ado/ade_deaminase"/>
</dbReference>
<sequence length="543" mass="61195">MSNPTDPTLAAELAEYEASRAALIAEEQALRHDHAFRQRLSPIAKQASAIISKIRAREAESIWAKVEEQEGDVFPGMCFTLAKERMERTELWKIVKKFPKGALLHAHLEAMVDIVDWLLDHCLATKGMHMFSDRPLTAENLETADVQFTFRPETINSAASIYTSTYKPSSLVPVNVAADTFPASGSPRDAFRTWFKSRTTITPDESMKHHEGINLIWAKFQSVFGVIQQIIYYEPIFRAFVREVLQNVYEDGCSWADIRIAFVMNFQEAETGRSLENHDVVRVFGEVVEEFKKANPGFWGARIIYTDIRIFGPERIMESMQSCIEAKQKHPAYLSGFDLVGQEDKGRTLREHAPEFLKFKKMCAEADVDIPLFLHAGETAGDGSETDSNLFDAVLLGAKRIGHGFSMFKHPHLMKLARERGICMEVCPISNEILRLTASIMSHPLPAYMAHGVPVSINNDDPGILGQMQTGSLTHDYWQVLQAYDNVGLEGLGDLAETGVRYAAFDGVPVGVEKGVRKERLHEWNQKWESFCTWVVETYGDRA</sequence>